<evidence type="ECO:0000313" key="13">
    <source>
        <dbReference type="Proteomes" id="UP001154240"/>
    </source>
</evidence>
<dbReference type="SUPFAM" id="SSF51735">
    <property type="entry name" value="NAD(P)-binding Rossmann-fold domains"/>
    <property type="match status" value="1"/>
</dbReference>
<feature type="transmembrane region" description="Helical" evidence="9">
    <location>
        <begin position="185"/>
        <end position="207"/>
    </location>
</feature>
<feature type="transmembrane region" description="Helical" evidence="9">
    <location>
        <begin position="297"/>
        <end position="321"/>
    </location>
</feature>
<dbReference type="AlphaFoldDB" id="A0A9X4MJA2"/>
<gene>
    <name evidence="12" type="ORF">OLX77_12915</name>
</gene>
<sequence length="607" mass="65974">MLIDKAFILAAIVFAGMLCQWLAWRVKLPAILFLLFAGIIAGPFTGWLNSDALFGDLLFPFISLSVAVILFEGSLTLRFHQLAGLGQVVRRMITFGVLVTWLITAAATRLVFDFPWPLALLFGAITSVTGPTVIVPMLRTVRPSAAVANILRWEGIVIDPIGATLAVLVYEFILAGSSGNALGHTLLAFAKLIGIGLCLGSLSGYLYGNILRRHWLPEFLHNVATLGLVIFVFALSNTVQEESGLLTVTVMGIWLANMRDVSLEEILDFKESLSVLLITVLFIVLAARLDFQRFFHLGWQVAFIFLSIQFLSRPLSVMVSALGSKLSWPERHLLAWIAPRGIVAAAISALFAIKLEAAGYHGAELLVPLTFSVIIGTVVLQSGTARFIAKRLGVAEPDPRGFLLIGANLVARAIGKGLQQAGFRVLLVDSDWEKISGARLEGLETYYGEPVSEHADRNLDLVGIGTLLALSPRGSLNALSCMHYRMELGAKAVYAIQAASDLEMSKERQTASRRHWRVLFGPEVTFSSLAKALNHDGWKIHSTTLSQTFDFAAYQQQYGQGAIPLFAVSPKGKIEVFTVEQVLHPQPGWTIIALVADAEGSNSVGNA</sequence>
<feature type="transmembrane region" description="Helical" evidence="9">
    <location>
        <begin position="333"/>
        <end position="353"/>
    </location>
</feature>
<feature type="domain" description="RCK N-terminal" evidence="11">
    <location>
        <begin position="402"/>
        <end position="496"/>
    </location>
</feature>
<feature type="domain" description="Cation/H+ exchanger transmembrane" evidence="10">
    <location>
        <begin position="18"/>
        <end position="390"/>
    </location>
</feature>
<feature type="transmembrane region" description="Helical" evidence="9">
    <location>
        <begin position="365"/>
        <end position="383"/>
    </location>
</feature>
<dbReference type="EMBL" id="JAPHEH010000001">
    <property type="protein sequence ID" value="MDG4477055.1"/>
    <property type="molecule type" value="Genomic_DNA"/>
</dbReference>
<evidence type="ECO:0000256" key="8">
    <source>
        <dbReference type="ARBA" id="ARBA00023136"/>
    </source>
</evidence>
<keyword evidence="7" id="KW-0406">Ion transport</keyword>
<comment type="subcellular location">
    <subcellularLocation>
        <location evidence="1">Cell membrane</location>
        <topology evidence="1">Multi-pass membrane protein</topology>
    </subcellularLocation>
</comment>
<evidence type="ECO:0000256" key="6">
    <source>
        <dbReference type="ARBA" id="ARBA00022989"/>
    </source>
</evidence>
<dbReference type="GO" id="GO:0005886">
    <property type="term" value="C:plasma membrane"/>
    <property type="evidence" value="ECO:0007669"/>
    <property type="project" value="UniProtKB-SubCell"/>
</dbReference>
<feature type="transmembrane region" description="Helical" evidence="9">
    <location>
        <begin position="273"/>
        <end position="291"/>
    </location>
</feature>
<feature type="transmembrane region" description="Helical" evidence="9">
    <location>
        <begin position="118"/>
        <end position="138"/>
    </location>
</feature>
<keyword evidence="5 9" id="KW-0812">Transmembrane</keyword>
<dbReference type="Gene3D" id="3.40.50.720">
    <property type="entry name" value="NAD(P)-binding Rossmann-like Domain"/>
    <property type="match status" value="1"/>
</dbReference>
<keyword evidence="2" id="KW-0813">Transport</keyword>
<dbReference type="InterPro" id="IPR036291">
    <property type="entry name" value="NAD(P)-bd_dom_sf"/>
</dbReference>
<accession>A0A9X4MJA2</accession>
<dbReference type="PANTHER" id="PTHR32507:SF0">
    <property type="entry name" value="NA(+)_H(+) ANTIPORTER 2-RELATED"/>
    <property type="match status" value="1"/>
</dbReference>
<reference evidence="12" key="2">
    <citation type="submission" date="2022-10" db="EMBL/GenBank/DDBJ databases">
        <authorList>
            <person name="Aronson H.S."/>
        </authorList>
    </citation>
    <scope>NUCLEOTIDE SEQUENCE</scope>
    <source>
        <strain evidence="12">RS19-109</strain>
    </source>
</reference>
<dbReference type="Pfam" id="PF02254">
    <property type="entry name" value="TrkA_N"/>
    <property type="match status" value="1"/>
</dbReference>
<dbReference type="InterPro" id="IPR038770">
    <property type="entry name" value="Na+/solute_symporter_sf"/>
</dbReference>
<keyword evidence="3" id="KW-0050">Antiport</keyword>
<keyword evidence="8 9" id="KW-0472">Membrane</keyword>
<evidence type="ECO:0000256" key="3">
    <source>
        <dbReference type="ARBA" id="ARBA00022449"/>
    </source>
</evidence>
<evidence type="ECO:0000256" key="5">
    <source>
        <dbReference type="ARBA" id="ARBA00022692"/>
    </source>
</evidence>
<feature type="transmembrane region" description="Helical" evidence="9">
    <location>
        <begin position="54"/>
        <end position="71"/>
    </location>
</feature>
<reference evidence="12" key="1">
    <citation type="journal article" date="2022" name="bioRxiv">
        <title>Thiovibrio frasassiensisgen. nov., sp. nov., an autotrophic, elemental sulfur disproportionating bacterium isolated from sulfidic karst sediment, and proposal of Thiovibrionaceae fam. nov.</title>
        <authorList>
            <person name="Aronson H."/>
            <person name="Thomas C."/>
            <person name="Bhattacharyya M."/>
            <person name="Eckstein S."/>
            <person name="Jensen S."/>
            <person name="Barco R."/>
            <person name="Macalady J."/>
            <person name="Amend J."/>
        </authorList>
    </citation>
    <scope>NUCLEOTIDE SEQUENCE</scope>
    <source>
        <strain evidence="12">RS19-109</strain>
    </source>
</reference>
<protein>
    <submittedName>
        <fullName evidence="12">Cation:proton antiporter</fullName>
    </submittedName>
</protein>
<proteinExistence type="predicted"/>
<evidence type="ECO:0000259" key="11">
    <source>
        <dbReference type="Pfam" id="PF02254"/>
    </source>
</evidence>
<evidence type="ECO:0000256" key="9">
    <source>
        <dbReference type="SAM" id="Phobius"/>
    </source>
</evidence>
<keyword evidence="13" id="KW-1185">Reference proteome</keyword>
<dbReference type="GO" id="GO:0006813">
    <property type="term" value="P:potassium ion transport"/>
    <property type="evidence" value="ECO:0007669"/>
    <property type="project" value="InterPro"/>
</dbReference>
<keyword evidence="6 9" id="KW-1133">Transmembrane helix</keyword>
<dbReference type="Pfam" id="PF00999">
    <property type="entry name" value="Na_H_Exchanger"/>
    <property type="match status" value="1"/>
</dbReference>
<organism evidence="12 13">
    <name type="scientific">Thiovibrio frasassiensis</name>
    <dbReference type="NCBI Taxonomy" id="2984131"/>
    <lineage>
        <taxon>Bacteria</taxon>
        <taxon>Pseudomonadati</taxon>
        <taxon>Thermodesulfobacteriota</taxon>
        <taxon>Desulfobulbia</taxon>
        <taxon>Desulfobulbales</taxon>
        <taxon>Thiovibrionaceae</taxon>
        <taxon>Thiovibrio</taxon>
    </lineage>
</organism>
<name>A0A9X4MJA2_9BACT</name>
<evidence type="ECO:0000256" key="4">
    <source>
        <dbReference type="ARBA" id="ARBA00022475"/>
    </source>
</evidence>
<dbReference type="Proteomes" id="UP001154240">
    <property type="component" value="Unassembled WGS sequence"/>
</dbReference>
<feature type="transmembrane region" description="Helical" evidence="9">
    <location>
        <begin position="150"/>
        <end position="173"/>
    </location>
</feature>
<evidence type="ECO:0000259" key="10">
    <source>
        <dbReference type="Pfam" id="PF00999"/>
    </source>
</evidence>
<comment type="caution">
    <text evidence="12">The sequence shown here is derived from an EMBL/GenBank/DDBJ whole genome shotgun (WGS) entry which is preliminary data.</text>
</comment>
<keyword evidence="4" id="KW-1003">Cell membrane</keyword>
<dbReference type="InterPro" id="IPR006153">
    <property type="entry name" value="Cation/H_exchanger_TM"/>
</dbReference>
<dbReference type="GO" id="GO:0015297">
    <property type="term" value="F:antiporter activity"/>
    <property type="evidence" value="ECO:0007669"/>
    <property type="project" value="UniProtKB-KW"/>
</dbReference>
<feature type="transmembrane region" description="Helical" evidence="9">
    <location>
        <begin position="31"/>
        <end position="48"/>
    </location>
</feature>
<dbReference type="GO" id="GO:1902600">
    <property type="term" value="P:proton transmembrane transport"/>
    <property type="evidence" value="ECO:0007669"/>
    <property type="project" value="InterPro"/>
</dbReference>
<evidence type="ECO:0000256" key="1">
    <source>
        <dbReference type="ARBA" id="ARBA00004651"/>
    </source>
</evidence>
<evidence type="ECO:0000256" key="7">
    <source>
        <dbReference type="ARBA" id="ARBA00023065"/>
    </source>
</evidence>
<dbReference type="PANTHER" id="PTHR32507">
    <property type="entry name" value="NA(+)/H(+) ANTIPORTER 1"/>
    <property type="match status" value="1"/>
</dbReference>
<evidence type="ECO:0000256" key="2">
    <source>
        <dbReference type="ARBA" id="ARBA00022448"/>
    </source>
</evidence>
<feature type="transmembrane region" description="Helical" evidence="9">
    <location>
        <begin position="92"/>
        <end position="112"/>
    </location>
</feature>
<dbReference type="InterPro" id="IPR003148">
    <property type="entry name" value="RCK_N"/>
</dbReference>
<evidence type="ECO:0000313" key="12">
    <source>
        <dbReference type="EMBL" id="MDG4477055.1"/>
    </source>
</evidence>
<feature type="transmembrane region" description="Helical" evidence="9">
    <location>
        <begin position="219"/>
        <end position="237"/>
    </location>
</feature>
<feature type="transmembrane region" description="Helical" evidence="9">
    <location>
        <begin position="6"/>
        <end position="24"/>
    </location>
</feature>
<dbReference type="Gene3D" id="1.20.1530.20">
    <property type="match status" value="1"/>
</dbReference>